<comment type="catalytic activity">
    <reaction evidence="15">
        <text>(2R,3R)-2,3-dihydroxy-3-methylpentanoate = (S)-3-methyl-2-oxopentanoate + H2O</text>
        <dbReference type="Rhea" id="RHEA:27694"/>
        <dbReference type="ChEBI" id="CHEBI:15377"/>
        <dbReference type="ChEBI" id="CHEBI:35146"/>
        <dbReference type="ChEBI" id="CHEBI:49258"/>
        <dbReference type="EC" id="4.2.1.9"/>
    </reaction>
</comment>
<comment type="cofactor">
    <cofactor evidence="1 15">
        <name>Mg(2+)</name>
        <dbReference type="ChEBI" id="CHEBI:18420"/>
    </cofactor>
</comment>
<evidence type="ECO:0000256" key="4">
    <source>
        <dbReference type="ARBA" id="ARBA00022714"/>
    </source>
</evidence>
<comment type="similarity">
    <text evidence="2 15">Belongs to the IlvD/Edd family.</text>
</comment>
<keyword evidence="3 15" id="KW-0028">Amino-acid biosynthesis</keyword>
<comment type="pathway">
    <text evidence="12 15">Amino-acid biosynthesis; L-valine biosynthesis; L-valine from pyruvate: step 3/4.</text>
</comment>
<evidence type="ECO:0000259" key="17">
    <source>
        <dbReference type="Pfam" id="PF24877"/>
    </source>
</evidence>
<feature type="binding site" evidence="15">
    <location>
        <position position="123"/>
    </location>
    <ligand>
        <name>Mg(2+)</name>
        <dbReference type="ChEBI" id="CHEBI:18420"/>
    </ligand>
</feature>
<evidence type="ECO:0000256" key="10">
    <source>
        <dbReference type="ARBA" id="ARBA00023304"/>
    </source>
</evidence>
<dbReference type="HAMAP" id="MF_00012">
    <property type="entry name" value="IlvD"/>
    <property type="match status" value="1"/>
</dbReference>
<keyword evidence="9 15" id="KW-0456">Lyase</keyword>
<dbReference type="PANTHER" id="PTHR43661">
    <property type="entry name" value="D-XYLONATE DEHYDRATASE"/>
    <property type="match status" value="1"/>
</dbReference>
<keyword evidence="8 15" id="KW-0411">Iron-sulfur</keyword>
<dbReference type="RefSeq" id="WP_189153884.1">
    <property type="nucleotide sequence ID" value="NZ_BMNC01000002.1"/>
</dbReference>
<dbReference type="EMBL" id="BMNC01000002">
    <property type="protein sequence ID" value="GGM80171.1"/>
    <property type="molecule type" value="Genomic_DNA"/>
</dbReference>
<evidence type="ECO:0000256" key="1">
    <source>
        <dbReference type="ARBA" id="ARBA00001946"/>
    </source>
</evidence>
<feature type="domain" description="Dihydroxy-acid/6-phosphogluconate dehydratase C-terminal" evidence="17">
    <location>
        <begin position="410"/>
        <end position="608"/>
    </location>
</feature>
<name>A0ABQ2HHF9_9PSEU</name>
<dbReference type="InterPro" id="IPR004404">
    <property type="entry name" value="DihydroxyA_deHydtase"/>
</dbReference>
<organism evidence="18 19">
    <name type="scientific">Lentzea pudingi</name>
    <dbReference type="NCBI Taxonomy" id="1789439"/>
    <lineage>
        <taxon>Bacteria</taxon>
        <taxon>Bacillati</taxon>
        <taxon>Actinomycetota</taxon>
        <taxon>Actinomycetes</taxon>
        <taxon>Pseudonocardiales</taxon>
        <taxon>Pseudonocardiaceae</taxon>
        <taxon>Lentzea</taxon>
    </lineage>
</organism>
<keyword evidence="6 15" id="KW-0460">Magnesium</keyword>
<dbReference type="Pfam" id="PF00920">
    <property type="entry name" value="ILVD_EDD_N"/>
    <property type="match status" value="1"/>
</dbReference>
<feature type="active site" description="Proton acceptor" evidence="15">
    <location>
        <position position="519"/>
    </location>
</feature>
<evidence type="ECO:0000256" key="3">
    <source>
        <dbReference type="ARBA" id="ARBA00022605"/>
    </source>
</evidence>
<evidence type="ECO:0000313" key="19">
    <source>
        <dbReference type="Proteomes" id="UP000597656"/>
    </source>
</evidence>
<feature type="binding site" description="via carbamate group" evidence="15">
    <location>
        <position position="124"/>
    </location>
    <ligand>
        <name>Mg(2+)</name>
        <dbReference type="ChEBI" id="CHEBI:18420"/>
    </ligand>
</feature>
<dbReference type="InterPro" id="IPR000581">
    <property type="entry name" value="ILV_EDD_N"/>
</dbReference>
<dbReference type="Proteomes" id="UP000597656">
    <property type="component" value="Unassembled WGS sequence"/>
</dbReference>
<evidence type="ECO:0000256" key="13">
    <source>
        <dbReference type="ARBA" id="ARBA00029437"/>
    </source>
</evidence>
<feature type="binding site" evidence="15">
    <location>
        <position position="81"/>
    </location>
    <ligand>
        <name>Mg(2+)</name>
        <dbReference type="ChEBI" id="CHEBI:18420"/>
    </ligand>
</feature>
<feature type="domain" description="Dihydroxy-acid/6-phosphogluconate dehydratase N-terminal" evidence="16">
    <location>
        <begin position="34"/>
        <end position="360"/>
    </location>
</feature>
<dbReference type="Gene3D" id="3.50.30.80">
    <property type="entry name" value="IlvD/EDD C-terminal domain-like"/>
    <property type="match status" value="1"/>
</dbReference>
<feature type="binding site" evidence="15">
    <location>
        <position position="493"/>
    </location>
    <ligand>
        <name>Mg(2+)</name>
        <dbReference type="ChEBI" id="CHEBI:18420"/>
    </ligand>
</feature>
<comment type="caution">
    <text evidence="15">Lacks conserved residue(s) required for the propagation of feature annotation.</text>
</comment>
<dbReference type="InterPro" id="IPR020558">
    <property type="entry name" value="DiOHA_6PGluconate_deHydtase_CS"/>
</dbReference>
<sequence length="614" mass="65126">MPQLRSRTTTHGRNAAGARALWRATGMTDSDFGKPIIAIANSYTQFVPGHVHLRDLGDIVAEAVREAGGVAREFHTIAVDDGIAMGHSGMLYSLPSREIIADSVEYMVNAHQADAIVCISNCDKITPGMLNAAMRLNIPVVFVSGGPMEAGKAVVVEGVAVAPTDLITAISASASPAVSEEGLSEVERSACPTCGSCSGMFTANSMNCLTEALGLSLPGNGSTLATHAARRELFSEAGRVVVELCRRWYGEDDESALPRSIANRKAFENAMALDMAMGGSTNTVLHILAAAQEGEIDFTLQDIDDLSRRVPCLSKVSPNSDYHMEDVHRAGGIPALLGELYRAGLLNDDVTSVHTPTMAEWLGKWDIRAENPSAEAIELFHAAPGGVRTTEAFSTSNRWSSLDTDAAGGCIRDDAHAYTRDGGLNVLRGNLAERGAIIKSAGIDEELWHFEGPARVVESQEQAVSAILNKEIQAGEVLVVRYEGPSGGPGMQEMLHPTAFLKGSGLGKKCALITDGRFSGGSSGLSIGHISPEAAGGGTIGLVENGDRILIDVHERKLELLVDADVLAERRAKMEASERPWQPVDRIRPVTAALRAYARMATDASTGAVRNPDL</sequence>
<dbReference type="PROSITE" id="PS00886">
    <property type="entry name" value="ILVD_EDD_1"/>
    <property type="match status" value="1"/>
</dbReference>
<comment type="subunit">
    <text evidence="15">Homodimer.</text>
</comment>
<evidence type="ECO:0000256" key="11">
    <source>
        <dbReference type="ARBA" id="ARBA00029304"/>
    </source>
</evidence>
<dbReference type="SUPFAM" id="SSF143975">
    <property type="entry name" value="IlvD/EDD N-terminal domain-like"/>
    <property type="match status" value="1"/>
</dbReference>
<keyword evidence="10 15" id="KW-0100">Branched-chain amino acid biosynthesis</keyword>
<evidence type="ECO:0000313" key="18">
    <source>
        <dbReference type="EMBL" id="GGM80171.1"/>
    </source>
</evidence>
<gene>
    <name evidence="15 18" type="primary">ilvD</name>
    <name evidence="18" type="ORF">GCM10011609_15060</name>
</gene>
<comment type="caution">
    <text evidence="18">The sequence shown here is derived from an EMBL/GenBank/DDBJ whole genome shotgun (WGS) entry which is preliminary data.</text>
</comment>
<evidence type="ECO:0000256" key="15">
    <source>
        <dbReference type="HAMAP-Rule" id="MF_00012"/>
    </source>
</evidence>
<evidence type="ECO:0000256" key="14">
    <source>
        <dbReference type="ARBA" id="ARBA00029490"/>
    </source>
</evidence>
<feature type="modified residue" description="N6-carboxylysine" evidence="15">
    <location>
        <position position="124"/>
    </location>
</feature>
<keyword evidence="5 15" id="KW-0479">Metal-binding</keyword>
<reference evidence="19" key="1">
    <citation type="journal article" date="2019" name="Int. J. Syst. Evol. Microbiol.">
        <title>The Global Catalogue of Microorganisms (GCM) 10K type strain sequencing project: providing services to taxonomists for standard genome sequencing and annotation.</title>
        <authorList>
            <consortium name="The Broad Institute Genomics Platform"/>
            <consortium name="The Broad Institute Genome Sequencing Center for Infectious Disease"/>
            <person name="Wu L."/>
            <person name="Ma J."/>
        </authorList>
    </citation>
    <scope>NUCLEOTIDE SEQUENCE [LARGE SCALE GENOMIC DNA]</scope>
    <source>
        <strain evidence="19">CGMCC 4.7319</strain>
    </source>
</reference>
<comment type="function">
    <text evidence="15">Functions in the biosynthesis of branched-chain amino acids. Catalyzes the dehydration of (2R,3R)-2,3-dihydroxy-3-methylpentanoate (2,3-dihydroxy-3-methylvalerate) into 2-oxo-3-methylpentanoate (2-oxo-3-methylvalerate) and of (2R)-2,3-dihydroxy-3-methylbutanoate (2,3-dihydroxyisovalerate) into 2-oxo-3-methylbutanoate (2-oxoisovalerate), the penultimate precursor to L-isoleucine and L-valine, respectively.</text>
</comment>
<dbReference type="SUPFAM" id="SSF52016">
    <property type="entry name" value="LeuD/IlvD-like"/>
    <property type="match status" value="1"/>
</dbReference>
<evidence type="ECO:0000256" key="6">
    <source>
        <dbReference type="ARBA" id="ARBA00022842"/>
    </source>
</evidence>
<evidence type="ECO:0000256" key="5">
    <source>
        <dbReference type="ARBA" id="ARBA00022723"/>
    </source>
</evidence>
<dbReference type="InterPro" id="IPR042096">
    <property type="entry name" value="Dihydro-acid_dehy_C"/>
</dbReference>
<evidence type="ECO:0000256" key="9">
    <source>
        <dbReference type="ARBA" id="ARBA00023239"/>
    </source>
</evidence>
<evidence type="ECO:0000259" key="16">
    <source>
        <dbReference type="Pfam" id="PF00920"/>
    </source>
</evidence>
<evidence type="ECO:0000256" key="7">
    <source>
        <dbReference type="ARBA" id="ARBA00023004"/>
    </source>
</evidence>
<proteinExistence type="inferred from homology"/>
<evidence type="ECO:0000256" key="2">
    <source>
        <dbReference type="ARBA" id="ARBA00006486"/>
    </source>
</evidence>
<evidence type="ECO:0000256" key="8">
    <source>
        <dbReference type="ARBA" id="ARBA00023014"/>
    </source>
</evidence>
<keyword evidence="7 15" id="KW-0408">Iron</keyword>
<evidence type="ECO:0000256" key="12">
    <source>
        <dbReference type="ARBA" id="ARBA00029436"/>
    </source>
</evidence>
<keyword evidence="19" id="KW-1185">Reference proteome</keyword>
<dbReference type="NCBIfam" id="TIGR00110">
    <property type="entry name" value="ilvD"/>
    <property type="match status" value="1"/>
</dbReference>
<comment type="cofactor">
    <cofactor evidence="15">
        <name>[2Fe-2S] cluster</name>
        <dbReference type="ChEBI" id="CHEBI:190135"/>
    </cofactor>
    <text evidence="15">Binds 1 [2Fe-2S] cluster per subunit. This cluster acts as a Lewis acid cofactor.</text>
</comment>
<dbReference type="Pfam" id="PF24877">
    <property type="entry name" value="ILV_EDD_C"/>
    <property type="match status" value="1"/>
</dbReference>
<dbReference type="NCBIfam" id="NF009103">
    <property type="entry name" value="PRK12448.1"/>
    <property type="match status" value="1"/>
</dbReference>
<accession>A0ABQ2HHF9</accession>
<dbReference type="InterPro" id="IPR056740">
    <property type="entry name" value="ILV_EDD_C"/>
</dbReference>
<protein>
    <recommendedName>
        <fullName evidence="14 15">Dihydroxy-acid dehydratase</fullName>
        <shortName evidence="15">DAD</shortName>
        <ecNumber evidence="14 15">4.2.1.9</ecNumber>
    </recommendedName>
</protein>
<comment type="pathway">
    <text evidence="13 15">Amino-acid biosynthesis; L-isoleucine biosynthesis; L-isoleucine from 2-oxobutanoate: step 3/4.</text>
</comment>
<dbReference type="InterPro" id="IPR037237">
    <property type="entry name" value="IlvD/EDD_N"/>
</dbReference>
<dbReference type="PROSITE" id="PS00887">
    <property type="entry name" value="ILVD_EDD_2"/>
    <property type="match status" value="1"/>
</dbReference>
<dbReference type="EC" id="4.2.1.9" evidence="14 15"/>
<keyword evidence="4 15" id="KW-0001">2Fe-2S</keyword>
<dbReference type="PANTHER" id="PTHR43661:SF3">
    <property type="entry name" value="D-XYLONATE DEHYDRATASE YAGF-RELATED"/>
    <property type="match status" value="1"/>
</dbReference>
<comment type="catalytic activity">
    <reaction evidence="11">
        <text>(2R)-2,3-dihydroxy-3-methylbutanoate = 3-methyl-2-oxobutanoate + H2O</text>
        <dbReference type="Rhea" id="RHEA:24809"/>
        <dbReference type="ChEBI" id="CHEBI:11851"/>
        <dbReference type="ChEBI" id="CHEBI:15377"/>
        <dbReference type="ChEBI" id="CHEBI:49072"/>
        <dbReference type="EC" id="4.2.1.9"/>
    </reaction>
    <physiologicalReaction direction="left-to-right" evidence="11">
        <dbReference type="Rhea" id="RHEA:24810"/>
    </physiologicalReaction>
</comment>